<keyword evidence="1" id="KW-0472">Membrane</keyword>
<evidence type="ECO:0000313" key="3">
    <source>
        <dbReference type="Proteomes" id="UP000006319"/>
    </source>
</evidence>
<dbReference type="OMA" id="CAYVSMY"/>
<sequence>MSYLVFLQAKNICLTPYSIFPILKFIKLYNPLVRILFHFVLLSYEKTYNRKIIKLAFSLMYVCAYVSMYVLVRPDLTKFRTLHGYIKKHIQI</sequence>
<accession>K6UYG3</accession>
<keyword evidence="1" id="KW-0812">Transmembrane</keyword>
<gene>
    <name evidence="2" type="ORF">PCYB_143470</name>
</gene>
<dbReference type="OrthoDB" id="384961at2759"/>
<evidence type="ECO:0000313" key="2">
    <source>
        <dbReference type="EMBL" id="GAB68919.1"/>
    </source>
</evidence>
<evidence type="ECO:0000256" key="1">
    <source>
        <dbReference type="SAM" id="Phobius"/>
    </source>
</evidence>
<dbReference type="AlphaFoldDB" id="K6UYG3"/>
<organism evidence="2 3">
    <name type="scientific">Plasmodium cynomolgi (strain B)</name>
    <dbReference type="NCBI Taxonomy" id="1120755"/>
    <lineage>
        <taxon>Eukaryota</taxon>
        <taxon>Sar</taxon>
        <taxon>Alveolata</taxon>
        <taxon>Apicomplexa</taxon>
        <taxon>Aconoidasida</taxon>
        <taxon>Haemosporida</taxon>
        <taxon>Plasmodiidae</taxon>
        <taxon>Plasmodium</taxon>
        <taxon>Plasmodium (Plasmodium)</taxon>
    </lineage>
</organism>
<dbReference type="KEGG" id="pcy:PCYB_143470"/>
<protein>
    <submittedName>
        <fullName evidence="2">Uncharacterized protein</fullName>
    </submittedName>
</protein>
<keyword evidence="1" id="KW-1133">Transmembrane helix</keyword>
<feature type="non-terminal residue" evidence="2">
    <location>
        <position position="92"/>
    </location>
</feature>
<proteinExistence type="predicted"/>
<dbReference type="VEuPathDB" id="PlasmoDB:PCYB_143470"/>
<dbReference type="Proteomes" id="UP000006319">
    <property type="component" value="Chromosome 14"/>
</dbReference>
<name>K6UYG3_PLACD</name>
<dbReference type="GeneID" id="14695300"/>
<keyword evidence="3" id="KW-1185">Reference proteome</keyword>
<feature type="transmembrane region" description="Helical" evidence="1">
    <location>
        <begin position="52"/>
        <end position="72"/>
    </location>
</feature>
<dbReference type="EMBL" id="DF157106">
    <property type="protein sequence ID" value="GAB68919.1"/>
    <property type="molecule type" value="Genomic_DNA"/>
</dbReference>
<dbReference type="RefSeq" id="XP_004224866.1">
    <property type="nucleotide sequence ID" value="XM_004224818.1"/>
</dbReference>
<feature type="transmembrane region" description="Helical" evidence="1">
    <location>
        <begin position="28"/>
        <end position="45"/>
    </location>
</feature>
<reference evidence="2 3" key="1">
    <citation type="journal article" date="2012" name="Nat. Genet.">
        <title>Plasmodium cynomolgi genome sequences provide insight into Plasmodium vivax and the monkey malaria clade.</title>
        <authorList>
            <person name="Tachibana S."/>
            <person name="Sullivan S.A."/>
            <person name="Kawai S."/>
            <person name="Nakamura S."/>
            <person name="Kim H.R."/>
            <person name="Goto N."/>
            <person name="Arisue N."/>
            <person name="Palacpac N.M.Q."/>
            <person name="Honma H."/>
            <person name="Yagi M."/>
            <person name="Tougan T."/>
            <person name="Katakai Y."/>
            <person name="Kaneko O."/>
            <person name="Mita T."/>
            <person name="Kita K."/>
            <person name="Yasutomi Y."/>
            <person name="Sutton P.L."/>
            <person name="Shakhbatyan R."/>
            <person name="Horii T."/>
            <person name="Yasunaga T."/>
            <person name="Barnwell J.W."/>
            <person name="Escalante A.A."/>
            <person name="Carlton J.M."/>
            <person name="Tanabe K."/>
        </authorList>
    </citation>
    <scope>NUCLEOTIDE SEQUENCE [LARGE SCALE GENOMIC DNA]</scope>
    <source>
        <strain evidence="2 3">B</strain>
    </source>
</reference>